<name>A0ABQ1VQN3_9BACL</name>
<gene>
    <name evidence="1" type="ORF">GCM10010913_05760</name>
</gene>
<keyword evidence="2" id="KW-1185">Reference proteome</keyword>
<dbReference type="EMBL" id="BMIW01000003">
    <property type="protein sequence ID" value="GGF87151.1"/>
    <property type="molecule type" value="Genomic_DNA"/>
</dbReference>
<organism evidence="1 2">
    <name type="scientific">Paenibacillus aceti</name>
    <dbReference type="NCBI Taxonomy" id="1820010"/>
    <lineage>
        <taxon>Bacteria</taxon>
        <taxon>Bacillati</taxon>
        <taxon>Bacillota</taxon>
        <taxon>Bacilli</taxon>
        <taxon>Bacillales</taxon>
        <taxon>Paenibacillaceae</taxon>
        <taxon>Paenibacillus</taxon>
    </lineage>
</organism>
<accession>A0ABQ1VQN3</accession>
<evidence type="ECO:0000313" key="2">
    <source>
        <dbReference type="Proteomes" id="UP000608420"/>
    </source>
</evidence>
<reference evidence="2" key="1">
    <citation type="journal article" date="2019" name="Int. J. Syst. Evol. Microbiol.">
        <title>The Global Catalogue of Microorganisms (GCM) 10K type strain sequencing project: providing services to taxonomists for standard genome sequencing and annotation.</title>
        <authorList>
            <consortium name="The Broad Institute Genomics Platform"/>
            <consortium name="The Broad Institute Genome Sequencing Center for Infectious Disease"/>
            <person name="Wu L."/>
            <person name="Ma J."/>
        </authorList>
    </citation>
    <scope>NUCLEOTIDE SEQUENCE [LARGE SCALE GENOMIC DNA]</scope>
    <source>
        <strain evidence="2">CGMCC 1.15420</strain>
    </source>
</reference>
<evidence type="ECO:0000313" key="1">
    <source>
        <dbReference type="EMBL" id="GGF87151.1"/>
    </source>
</evidence>
<protein>
    <submittedName>
        <fullName evidence="1">Uncharacterized protein</fullName>
    </submittedName>
</protein>
<dbReference type="Proteomes" id="UP000608420">
    <property type="component" value="Unassembled WGS sequence"/>
</dbReference>
<comment type="caution">
    <text evidence="1">The sequence shown here is derived from an EMBL/GenBank/DDBJ whole genome shotgun (WGS) entry which is preliminary data.</text>
</comment>
<proteinExistence type="predicted"/>
<sequence length="56" mass="5964">MGVALAALLLPMAGCGLGPDQQTMERQARALWWSVPSISDGVYAPAVEEEVYSTEP</sequence>